<protein>
    <submittedName>
        <fullName evidence="1">CLUMA_CG011012, isoform A</fullName>
    </submittedName>
</protein>
<evidence type="ECO:0000313" key="1">
    <source>
        <dbReference type="EMBL" id="CRK97626.1"/>
    </source>
</evidence>
<dbReference type="Proteomes" id="UP000183832">
    <property type="component" value="Unassembled WGS sequence"/>
</dbReference>
<accession>A0A1J1ID01</accession>
<reference evidence="1 2" key="1">
    <citation type="submission" date="2015-04" db="EMBL/GenBank/DDBJ databases">
        <authorList>
            <person name="Syromyatnikov M.Y."/>
            <person name="Popov V.N."/>
        </authorList>
    </citation>
    <scope>NUCLEOTIDE SEQUENCE [LARGE SCALE GENOMIC DNA]</scope>
</reference>
<dbReference type="EMBL" id="CVRI01000047">
    <property type="protein sequence ID" value="CRK97626.1"/>
    <property type="molecule type" value="Genomic_DNA"/>
</dbReference>
<keyword evidence="2" id="KW-1185">Reference proteome</keyword>
<evidence type="ECO:0000313" key="2">
    <source>
        <dbReference type="Proteomes" id="UP000183832"/>
    </source>
</evidence>
<proteinExistence type="predicted"/>
<organism evidence="1 2">
    <name type="scientific">Clunio marinus</name>
    <dbReference type="NCBI Taxonomy" id="568069"/>
    <lineage>
        <taxon>Eukaryota</taxon>
        <taxon>Metazoa</taxon>
        <taxon>Ecdysozoa</taxon>
        <taxon>Arthropoda</taxon>
        <taxon>Hexapoda</taxon>
        <taxon>Insecta</taxon>
        <taxon>Pterygota</taxon>
        <taxon>Neoptera</taxon>
        <taxon>Endopterygota</taxon>
        <taxon>Diptera</taxon>
        <taxon>Nematocera</taxon>
        <taxon>Chironomoidea</taxon>
        <taxon>Chironomidae</taxon>
        <taxon>Clunio</taxon>
    </lineage>
</organism>
<gene>
    <name evidence="1" type="ORF">CLUMA_CG011012</name>
</gene>
<name>A0A1J1ID01_9DIPT</name>
<sequence length="69" mass="8129">MAMRTFYEKINKDTKKLLKKFNLPASDLHFVRHLRDVIELITSSLLHLKCGEIALNHERDGKCLYEENV</sequence>
<dbReference type="AlphaFoldDB" id="A0A1J1ID01"/>